<accession>A0A914C557</accession>
<feature type="domain" description="Potassium channel" evidence="15">
    <location>
        <begin position="167"/>
        <end position="224"/>
    </location>
</feature>
<keyword evidence="9 12" id="KW-0406">Ion transport</keyword>
<evidence type="ECO:0000256" key="8">
    <source>
        <dbReference type="ARBA" id="ARBA00022989"/>
    </source>
</evidence>
<feature type="region of interest" description="Disordered" evidence="13">
    <location>
        <begin position="252"/>
        <end position="277"/>
    </location>
</feature>
<dbReference type="PRINTS" id="PR01095">
    <property type="entry name" value="TASKCHANNEL"/>
</dbReference>
<keyword evidence="6" id="KW-0631">Potassium channel</keyword>
<keyword evidence="16" id="KW-1185">Reference proteome</keyword>
<organism evidence="16 17">
    <name type="scientific">Acrobeloides nanus</name>
    <dbReference type="NCBI Taxonomy" id="290746"/>
    <lineage>
        <taxon>Eukaryota</taxon>
        <taxon>Metazoa</taxon>
        <taxon>Ecdysozoa</taxon>
        <taxon>Nematoda</taxon>
        <taxon>Chromadorea</taxon>
        <taxon>Rhabditida</taxon>
        <taxon>Tylenchina</taxon>
        <taxon>Cephalobomorpha</taxon>
        <taxon>Cephaloboidea</taxon>
        <taxon>Cephalobidae</taxon>
        <taxon>Acrobeloides</taxon>
    </lineage>
</organism>
<dbReference type="Pfam" id="PF07885">
    <property type="entry name" value="Ion_trans_2"/>
    <property type="match status" value="2"/>
</dbReference>
<dbReference type="PANTHER" id="PTHR11003:SF98">
    <property type="entry name" value="POTASSIUM CHANNEL DOMAIN-CONTAINING PROTEIN"/>
    <property type="match status" value="1"/>
</dbReference>
<dbReference type="InterPro" id="IPR013099">
    <property type="entry name" value="K_chnl_dom"/>
</dbReference>
<keyword evidence="7" id="KW-0630">Potassium</keyword>
<feature type="transmembrane region" description="Helical" evidence="14">
    <location>
        <begin position="332"/>
        <end position="349"/>
    </location>
</feature>
<dbReference type="AlphaFoldDB" id="A0A914C557"/>
<dbReference type="WBParaSite" id="ACRNAN_Path_325.g1242.t1">
    <property type="protein sequence ID" value="ACRNAN_Path_325.g1242.t1"/>
    <property type="gene ID" value="ACRNAN_Path_325.g1242"/>
</dbReference>
<evidence type="ECO:0000256" key="10">
    <source>
        <dbReference type="ARBA" id="ARBA00023136"/>
    </source>
</evidence>
<evidence type="ECO:0000256" key="13">
    <source>
        <dbReference type="SAM" id="MobiDB-lite"/>
    </source>
</evidence>
<dbReference type="PRINTS" id="PR01333">
    <property type="entry name" value="2POREKCHANEL"/>
</dbReference>
<comment type="similarity">
    <text evidence="2 12">Belongs to the two pore domain potassium channel (TC 1.A.1.8) family.</text>
</comment>
<dbReference type="Proteomes" id="UP000887540">
    <property type="component" value="Unplaced"/>
</dbReference>
<evidence type="ECO:0000256" key="6">
    <source>
        <dbReference type="ARBA" id="ARBA00022826"/>
    </source>
</evidence>
<evidence type="ECO:0000256" key="14">
    <source>
        <dbReference type="SAM" id="Phobius"/>
    </source>
</evidence>
<evidence type="ECO:0000256" key="7">
    <source>
        <dbReference type="ARBA" id="ARBA00022958"/>
    </source>
</evidence>
<feature type="transmembrane region" description="Helical" evidence="14">
    <location>
        <begin position="199"/>
        <end position="220"/>
    </location>
</feature>
<feature type="transmembrane region" description="Helical" evidence="14">
    <location>
        <begin position="167"/>
        <end position="187"/>
    </location>
</feature>
<evidence type="ECO:0000256" key="12">
    <source>
        <dbReference type="RuleBase" id="RU003857"/>
    </source>
</evidence>
<feature type="transmembrane region" description="Helical" evidence="14">
    <location>
        <begin position="299"/>
        <end position="320"/>
    </location>
</feature>
<feature type="compositionally biased region" description="Low complexity" evidence="13">
    <location>
        <begin position="262"/>
        <end position="275"/>
    </location>
</feature>
<keyword evidence="3 12" id="KW-0813">Transport</keyword>
<keyword evidence="11 12" id="KW-0407">Ion channel</keyword>
<evidence type="ECO:0000256" key="1">
    <source>
        <dbReference type="ARBA" id="ARBA00004141"/>
    </source>
</evidence>
<evidence type="ECO:0000256" key="11">
    <source>
        <dbReference type="ARBA" id="ARBA00023303"/>
    </source>
</evidence>
<feature type="transmembrane region" description="Helical" evidence="14">
    <location>
        <begin position="61"/>
        <end position="86"/>
    </location>
</feature>
<evidence type="ECO:0000256" key="3">
    <source>
        <dbReference type="ARBA" id="ARBA00022448"/>
    </source>
</evidence>
<evidence type="ECO:0000313" key="16">
    <source>
        <dbReference type="Proteomes" id="UP000887540"/>
    </source>
</evidence>
<feature type="domain" description="Potassium channel" evidence="15">
    <location>
        <begin position="308"/>
        <end position="378"/>
    </location>
</feature>
<comment type="subcellular location">
    <subcellularLocation>
        <location evidence="1">Membrane</location>
        <topology evidence="1">Multi-pass membrane protein</topology>
    </subcellularLocation>
</comment>
<dbReference type="GO" id="GO:0030322">
    <property type="term" value="P:stabilization of membrane potential"/>
    <property type="evidence" value="ECO:0007669"/>
    <property type="project" value="TreeGrafter"/>
</dbReference>
<dbReference type="GO" id="GO:0022841">
    <property type="term" value="F:potassium ion leak channel activity"/>
    <property type="evidence" value="ECO:0007669"/>
    <property type="project" value="TreeGrafter"/>
</dbReference>
<evidence type="ECO:0000256" key="5">
    <source>
        <dbReference type="ARBA" id="ARBA00022692"/>
    </source>
</evidence>
<dbReference type="GO" id="GO:0005886">
    <property type="term" value="C:plasma membrane"/>
    <property type="evidence" value="ECO:0007669"/>
    <property type="project" value="TreeGrafter"/>
</dbReference>
<evidence type="ECO:0000259" key="15">
    <source>
        <dbReference type="Pfam" id="PF07885"/>
    </source>
</evidence>
<dbReference type="SUPFAM" id="SSF81324">
    <property type="entry name" value="Voltage-gated potassium channels"/>
    <property type="match status" value="2"/>
</dbReference>
<proteinExistence type="inferred from homology"/>
<evidence type="ECO:0000256" key="9">
    <source>
        <dbReference type="ARBA" id="ARBA00023065"/>
    </source>
</evidence>
<dbReference type="GO" id="GO:0015271">
    <property type="term" value="F:outward rectifier potassium channel activity"/>
    <property type="evidence" value="ECO:0007669"/>
    <property type="project" value="TreeGrafter"/>
</dbReference>
<sequence length="540" mass="61570">MYVPKEDAFNASSSEDEASFGSDTQHSESEINLGRMPSMDHQGSIEIHTSKMRIFVKYIKIIGPHIGLVALLVSYLLIGATIFHYIEVPNEIKTKEKELRTIFTLRDNFHENIWNLTHSADTVFNRESFNIVGQEYFEKLVELIFDAYRNQFIDQRHLLNKTEGNDMLWTFANSVFFATTVVTTIGYGHLVPATDVGRLTCIVFALFGIPLLLVTIADIGKFLSDFLSYLHREYCQLKKKLRKQSRRISYYRSRSTSRSHSQHSQQSYHQSGSSSPIKAGSMVLNDMSESEEQESEEELRIPVVMVLLVLVAYTAIGGLLFQAWEGWRYFDAFYFCFITMATVGFGDIVPTKQVYLFFTMAYIIFGLSLATMCIDLAGTEYIRRIHDLGNRVEDAKGVMVTGADLIKHTGIEVIRNAGGKLIRVRGKLAREHQLKEGDYVLVPANSQFKKNILYEPPSNAVQKLLSNTHVKILPDEIDQSEGFIVQNRNCNDRPILKQMRTQRVHPNKIYRIVVPVQPKSANENSFVVPIVPFVLKESHI</sequence>
<evidence type="ECO:0000313" key="17">
    <source>
        <dbReference type="WBParaSite" id="ACRNAN_Path_325.g1242.t1"/>
    </source>
</evidence>
<reference evidence="17" key="1">
    <citation type="submission" date="2022-11" db="UniProtKB">
        <authorList>
            <consortium name="WormBaseParasite"/>
        </authorList>
    </citation>
    <scope>IDENTIFICATION</scope>
</reference>
<dbReference type="PANTHER" id="PTHR11003">
    <property type="entry name" value="POTASSIUM CHANNEL, SUBFAMILY K"/>
    <property type="match status" value="1"/>
</dbReference>
<evidence type="ECO:0000256" key="4">
    <source>
        <dbReference type="ARBA" id="ARBA00022538"/>
    </source>
</evidence>
<dbReference type="InterPro" id="IPR003280">
    <property type="entry name" value="2pore_dom_K_chnl"/>
</dbReference>
<dbReference type="Gene3D" id="1.10.287.70">
    <property type="match status" value="1"/>
</dbReference>
<keyword evidence="4" id="KW-0633">Potassium transport</keyword>
<keyword evidence="5 12" id="KW-0812">Transmembrane</keyword>
<dbReference type="InterPro" id="IPR003092">
    <property type="entry name" value="2pore_dom_K_chnl_TASK"/>
</dbReference>
<keyword evidence="8 14" id="KW-1133">Transmembrane helix</keyword>
<evidence type="ECO:0000256" key="2">
    <source>
        <dbReference type="ARBA" id="ARBA00006666"/>
    </source>
</evidence>
<protein>
    <submittedName>
        <fullName evidence="17">Potassium channel domain-containing protein</fullName>
    </submittedName>
</protein>
<name>A0A914C557_9BILA</name>
<feature type="transmembrane region" description="Helical" evidence="14">
    <location>
        <begin position="355"/>
        <end position="377"/>
    </location>
</feature>
<keyword evidence="10 14" id="KW-0472">Membrane</keyword>
<feature type="region of interest" description="Disordered" evidence="13">
    <location>
        <begin position="1"/>
        <end position="40"/>
    </location>
</feature>